<dbReference type="Proteomes" id="UP000292262">
    <property type="component" value="Unassembled WGS sequence"/>
</dbReference>
<evidence type="ECO:0000256" key="5">
    <source>
        <dbReference type="ARBA" id="ARBA00022606"/>
    </source>
</evidence>
<dbReference type="InterPro" id="IPR036097">
    <property type="entry name" value="HisK_dim/P_sf"/>
</dbReference>
<evidence type="ECO:0000259" key="11">
    <source>
        <dbReference type="PROSITE" id="PS50109"/>
    </source>
</evidence>
<dbReference type="InterPro" id="IPR003018">
    <property type="entry name" value="GAF"/>
</dbReference>
<dbReference type="InterPro" id="IPR013515">
    <property type="entry name" value="Phytochrome_cen-reg"/>
</dbReference>
<dbReference type="EC" id="2.7.13.3" evidence="3"/>
<dbReference type="InterPro" id="IPR013654">
    <property type="entry name" value="PAS_2"/>
</dbReference>
<keyword evidence="7 12" id="KW-0418">Kinase</keyword>
<dbReference type="InterPro" id="IPR036890">
    <property type="entry name" value="HATPase_C_sf"/>
</dbReference>
<dbReference type="PRINTS" id="PR01033">
    <property type="entry name" value="PHYTOCHROME"/>
</dbReference>
<evidence type="ECO:0000256" key="7">
    <source>
        <dbReference type="ARBA" id="ARBA00022777"/>
    </source>
</evidence>
<dbReference type="OrthoDB" id="9766459at2"/>
<evidence type="ECO:0000256" key="2">
    <source>
        <dbReference type="ARBA" id="ARBA00006402"/>
    </source>
</evidence>
<dbReference type="SUPFAM" id="SSF55874">
    <property type="entry name" value="ATPase domain of HSP90 chaperone/DNA topoisomerase II/histidine kinase"/>
    <property type="match status" value="1"/>
</dbReference>
<dbReference type="Pfam" id="PF00360">
    <property type="entry name" value="PHY"/>
    <property type="match status" value="1"/>
</dbReference>
<protein>
    <recommendedName>
        <fullName evidence="3">histidine kinase</fullName>
        <ecNumber evidence="3">2.7.13.3</ecNumber>
    </recommendedName>
</protein>
<dbReference type="Gene3D" id="3.30.565.10">
    <property type="entry name" value="Histidine kinase-like ATPase, C-terminal domain"/>
    <property type="match status" value="1"/>
</dbReference>
<dbReference type="Gene3D" id="3.30.450.20">
    <property type="entry name" value="PAS domain"/>
    <property type="match status" value="1"/>
</dbReference>
<evidence type="ECO:0000256" key="3">
    <source>
        <dbReference type="ARBA" id="ARBA00012438"/>
    </source>
</evidence>
<dbReference type="RefSeq" id="WP_130285669.1">
    <property type="nucleotide sequence ID" value="NZ_SGXE01000001.1"/>
</dbReference>
<evidence type="ECO:0000256" key="4">
    <source>
        <dbReference type="ARBA" id="ARBA00022543"/>
    </source>
</evidence>
<name>A0A4Q7PHH4_9FLAO</name>
<dbReference type="InterPro" id="IPR035965">
    <property type="entry name" value="PAS-like_dom_sf"/>
</dbReference>
<dbReference type="Pfam" id="PF08446">
    <property type="entry name" value="PAS_2"/>
    <property type="match status" value="1"/>
</dbReference>
<dbReference type="Gene3D" id="1.10.287.130">
    <property type="match status" value="1"/>
</dbReference>
<keyword evidence="6" id="KW-0808">Transferase</keyword>
<dbReference type="InterPro" id="IPR005467">
    <property type="entry name" value="His_kinase_dom"/>
</dbReference>
<comment type="catalytic activity">
    <reaction evidence="1">
        <text>ATP + protein L-histidine = ADP + protein N-phospho-L-histidine.</text>
        <dbReference type="EC" id="2.7.13.3"/>
    </reaction>
</comment>
<dbReference type="Pfam" id="PF02518">
    <property type="entry name" value="HATPase_c"/>
    <property type="match status" value="1"/>
</dbReference>
<dbReference type="SUPFAM" id="SSF55785">
    <property type="entry name" value="PYP-like sensor domain (PAS domain)"/>
    <property type="match status" value="1"/>
</dbReference>
<evidence type="ECO:0000256" key="8">
    <source>
        <dbReference type="ARBA" id="ARBA00022991"/>
    </source>
</evidence>
<dbReference type="PANTHER" id="PTHR42878">
    <property type="entry name" value="TWO-COMPONENT HISTIDINE KINASE"/>
    <property type="match status" value="1"/>
</dbReference>
<feature type="domain" description="Histidine kinase" evidence="11">
    <location>
        <begin position="522"/>
        <end position="731"/>
    </location>
</feature>
<dbReference type="Pfam" id="PF00512">
    <property type="entry name" value="HisKA"/>
    <property type="match status" value="1"/>
</dbReference>
<evidence type="ECO:0000259" key="10">
    <source>
        <dbReference type="PROSITE" id="PS50046"/>
    </source>
</evidence>
<evidence type="ECO:0000313" key="12">
    <source>
        <dbReference type="EMBL" id="RZS99855.1"/>
    </source>
</evidence>
<proteinExistence type="inferred from homology"/>
<feature type="domain" description="Phytochrome chromophore attachment site" evidence="10">
    <location>
        <begin position="141"/>
        <end position="302"/>
    </location>
</feature>
<evidence type="ECO:0000256" key="9">
    <source>
        <dbReference type="ARBA" id="ARBA00023170"/>
    </source>
</evidence>
<dbReference type="InterPro" id="IPR001294">
    <property type="entry name" value="Phytochrome"/>
</dbReference>
<comment type="similarity">
    <text evidence="2">In the N-terminal section; belongs to the phytochrome family.</text>
</comment>
<dbReference type="GO" id="GO:0000155">
    <property type="term" value="F:phosphorelay sensor kinase activity"/>
    <property type="evidence" value="ECO:0007669"/>
    <property type="project" value="InterPro"/>
</dbReference>
<accession>A0A4Q7PHH4</accession>
<dbReference type="InterPro" id="IPR050351">
    <property type="entry name" value="BphY/WalK/GraS-like"/>
</dbReference>
<dbReference type="EMBL" id="SGXE01000001">
    <property type="protein sequence ID" value="RZS99855.1"/>
    <property type="molecule type" value="Genomic_DNA"/>
</dbReference>
<dbReference type="InterPro" id="IPR003594">
    <property type="entry name" value="HATPase_dom"/>
</dbReference>
<sequence length="731" mass="82411">MSSPSNLYPQKIDLTNCDKEPIHIIGKIQSFGVLFVMDKITQQITHYSENFATFFQQDDLVLTKASDLLSLPQLDQLFAKLKEQRSVAFEVTIFDKLCTLMAYDLDAKIVVEFEPKSSIGEILQQQQQLTNIVSELSNAKDEQQMCDKAAGLIKEFLGYDRVMVYKFDENWNGAVIAESKEDHLESWKGLNYPSTDIPQQARALFLKQGVRIIADVNDNVVSIVPKSPANNQPIDLTLSELRASSPIHIEYLQNMKVGATLTAAIVYENSLWGLIACHHYGPRFTNYYQRQSAKFLTQVFSTQLGLRSSNKNLELINSSNRVRATLVDQMSVDWDIAKGLSAHKDNLTNLTAAPGAAIIIDGEIKKIGKTPTKDELKLLHQWLVAQKGEELFYTNKLSSHYSKADQYKSVASGVLYVAINKEKGDCLLWFKPEKKETIHWGGNPEKAVLSKPGEELSPRKSFEKFIENVAGQSAPWHDYEIAAAKALKQSITEIIVKKYDEVKSLNEKLESAYKELETFSYSISHDLRAPLRGIDGFAQIIKEDYFDSLDDYGQQAIQTIIAATSKMDKLIDDILALSGLSQKQKKPQWCAMDELIQEILGYLQTEITYPDTALIVHQDLPDIFGDRPMLFQLFLNLISNAFKYSAKVKNPKVEIGSLDQEPTIYFVKDNGIGFDMVHADRIFGVFSRLQLEDYEGSGIGLAIVKRVVEKHNGSIKVQSEKEKGTTFFVSF</sequence>
<organism evidence="12 13">
    <name type="scientific">Aquimarina brevivitae</name>
    <dbReference type="NCBI Taxonomy" id="323412"/>
    <lineage>
        <taxon>Bacteria</taxon>
        <taxon>Pseudomonadati</taxon>
        <taxon>Bacteroidota</taxon>
        <taxon>Flavobacteriia</taxon>
        <taxon>Flavobacteriales</taxon>
        <taxon>Flavobacteriaceae</taxon>
        <taxon>Aquimarina</taxon>
    </lineage>
</organism>
<dbReference type="SUPFAM" id="SSF55781">
    <property type="entry name" value="GAF domain-like"/>
    <property type="match status" value="2"/>
</dbReference>
<comment type="caution">
    <text evidence="12">The sequence shown here is derived from an EMBL/GenBank/DDBJ whole genome shotgun (WGS) entry which is preliminary data.</text>
</comment>
<dbReference type="InterPro" id="IPR029016">
    <property type="entry name" value="GAF-like_dom_sf"/>
</dbReference>
<keyword evidence="5" id="KW-0716">Sensory transduction</keyword>
<dbReference type="InterPro" id="IPR003661">
    <property type="entry name" value="HisK_dim/P_dom"/>
</dbReference>
<dbReference type="InterPro" id="IPR016132">
    <property type="entry name" value="Phyto_chromo_attachment"/>
</dbReference>
<dbReference type="GO" id="GO:0009881">
    <property type="term" value="F:photoreceptor activity"/>
    <property type="evidence" value="ECO:0007669"/>
    <property type="project" value="UniProtKB-KW"/>
</dbReference>
<keyword evidence="8" id="KW-0157">Chromophore</keyword>
<dbReference type="Gene3D" id="3.30.450.40">
    <property type="match status" value="1"/>
</dbReference>
<evidence type="ECO:0000256" key="6">
    <source>
        <dbReference type="ARBA" id="ARBA00022679"/>
    </source>
</evidence>
<dbReference type="SUPFAM" id="SSF47384">
    <property type="entry name" value="Homodimeric domain of signal transducing histidine kinase"/>
    <property type="match status" value="1"/>
</dbReference>
<dbReference type="Gene3D" id="3.30.450.270">
    <property type="match status" value="1"/>
</dbReference>
<dbReference type="InterPro" id="IPR043150">
    <property type="entry name" value="Phytochrome_PHY_sf"/>
</dbReference>
<dbReference type="GO" id="GO:0007234">
    <property type="term" value="P:osmosensory signaling via phosphorelay pathway"/>
    <property type="evidence" value="ECO:0007669"/>
    <property type="project" value="TreeGrafter"/>
</dbReference>
<dbReference type="SMART" id="SM00388">
    <property type="entry name" value="HisKA"/>
    <property type="match status" value="1"/>
</dbReference>
<keyword evidence="9" id="KW-0675">Receptor</keyword>
<dbReference type="GO" id="GO:0006355">
    <property type="term" value="P:regulation of DNA-templated transcription"/>
    <property type="evidence" value="ECO:0007669"/>
    <property type="project" value="InterPro"/>
</dbReference>
<dbReference type="PROSITE" id="PS50046">
    <property type="entry name" value="PHYTOCHROME_2"/>
    <property type="match status" value="1"/>
</dbReference>
<reference evidence="12 13" key="1">
    <citation type="submission" date="2019-02" db="EMBL/GenBank/DDBJ databases">
        <title>Genomic Encyclopedia of Type Strains, Phase IV (KMG-IV): sequencing the most valuable type-strain genomes for metagenomic binning, comparative biology and taxonomic classification.</title>
        <authorList>
            <person name="Goeker M."/>
        </authorList>
    </citation>
    <scope>NUCLEOTIDE SEQUENCE [LARGE SCALE GENOMIC DNA]</scope>
    <source>
        <strain evidence="12 13">DSM 17196</strain>
    </source>
</reference>
<dbReference type="SMART" id="SM00065">
    <property type="entry name" value="GAF"/>
    <property type="match status" value="1"/>
</dbReference>
<dbReference type="CDD" id="cd00082">
    <property type="entry name" value="HisKA"/>
    <property type="match status" value="1"/>
</dbReference>
<dbReference type="GO" id="GO:0000156">
    <property type="term" value="F:phosphorelay response regulator activity"/>
    <property type="evidence" value="ECO:0007669"/>
    <property type="project" value="TreeGrafter"/>
</dbReference>
<dbReference type="GO" id="GO:0030295">
    <property type="term" value="F:protein kinase activator activity"/>
    <property type="evidence" value="ECO:0007669"/>
    <property type="project" value="TreeGrafter"/>
</dbReference>
<keyword evidence="13" id="KW-1185">Reference proteome</keyword>
<evidence type="ECO:0000313" key="13">
    <source>
        <dbReference type="Proteomes" id="UP000292262"/>
    </source>
</evidence>
<dbReference type="Pfam" id="PF01590">
    <property type="entry name" value="GAF"/>
    <property type="match status" value="1"/>
</dbReference>
<dbReference type="PROSITE" id="PS50109">
    <property type="entry name" value="HIS_KIN"/>
    <property type="match status" value="1"/>
</dbReference>
<dbReference type="PANTHER" id="PTHR42878:SF15">
    <property type="entry name" value="BACTERIOPHYTOCHROME"/>
    <property type="match status" value="1"/>
</dbReference>
<dbReference type="SMART" id="SM00387">
    <property type="entry name" value="HATPase_c"/>
    <property type="match status" value="1"/>
</dbReference>
<dbReference type="AlphaFoldDB" id="A0A4Q7PHH4"/>
<keyword evidence="4" id="KW-0600">Photoreceptor protein</keyword>
<dbReference type="GO" id="GO:0009584">
    <property type="term" value="P:detection of visible light"/>
    <property type="evidence" value="ECO:0007669"/>
    <property type="project" value="InterPro"/>
</dbReference>
<gene>
    <name evidence="12" type="ORF">EV197_1084</name>
</gene>
<evidence type="ECO:0000256" key="1">
    <source>
        <dbReference type="ARBA" id="ARBA00000085"/>
    </source>
</evidence>